<evidence type="ECO:0000313" key="5">
    <source>
        <dbReference type="Proteomes" id="UP000568106"/>
    </source>
</evidence>
<dbReference type="InterPro" id="IPR012334">
    <property type="entry name" value="Pectin_lyas_fold"/>
</dbReference>
<evidence type="ECO:0000256" key="2">
    <source>
        <dbReference type="SAM" id="SignalP"/>
    </source>
</evidence>
<feature type="signal peptide" evidence="2">
    <location>
        <begin position="1"/>
        <end position="18"/>
    </location>
</feature>
<evidence type="ECO:0000313" key="4">
    <source>
        <dbReference type="EMBL" id="MBB5315611.1"/>
    </source>
</evidence>
<evidence type="ECO:0000256" key="1">
    <source>
        <dbReference type="SAM" id="MobiDB-lite"/>
    </source>
</evidence>
<dbReference type="Pfam" id="PF12708">
    <property type="entry name" value="Pect-lyase_RHGA_epim"/>
    <property type="match status" value="1"/>
</dbReference>
<keyword evidence="5" id="KW-1185">Reference proteome</keyword>
<proteinExistence type="predicted"/>
<organism evidence="4 5">
    <name type="scientific">Tunturiibacter empetritectus</name>
    <dbReference type="NCBI Taxonomy" id="3069691"/>
    <lineage>
        <taxon>Bacteria</taxon>
        <taxon>Pseudomonadati</taxon>
        <taxon>Acidobacteriota</taxon>
        <taxon>Terriglobia</taxon>
        <taxon>Terriglobales</taxon>
        <taxon>Acidobacteriaceae</taxon>
        <taxon>Tunturiibacter</taxon>
    </lineage>
</organism>
<dbReference type="Proteomes" id="UP000568106">
    <property type="component" value="Unassembled WGS sequence"/>
</dbReference>
<feature type="chain" id="PRO_5030746869" description="Rhamnogalacturonase A/B/Epimerase-like pectate lyase domain-containing protein" evidence="2">
    <location>
        <begin position="19"/>
        <end position="731"/>
    </location>
</feature>
<feature type="compositionally biased region" description="Polar residues" evidence="1">
    <location>
        <begin position="443"/>
        <end position="452"/>
    </location>
</feature>
<name>A0A7W8MPE8_9BACT</name>
<dbReference type="Gene3D" id="2.160.20.10">
    <property type="entry name" value="Single-stranded right-handed beta-helix, Pectin lyase-like"/>
    <property type="match status" value="1"/>
</dbReference>
<dbReference type="InterPro" id="IPR011050">
    <property type="entry name" value="Pectin_lyase_fold/virulence"/>
</dbReference>
<feature type="domain" description="Rhamnogalacturonase A/B/Epimerase-like pectate lyase" evidence="3">
    <location>
        <begin position="138"/>
        <end position="335"/>
    </location>
</feature>
<comment type="caution">
    <text evidence="4">The sequence shown here is derived from an EMBL/GenBank/DDBJ whole genome shotgun (WGS) entry which is preliminary data.</text>
</comment>
<protein>
    <recommendedName>
        <fullName evidence="3">Rhamnogalacturonase A/B/Epimerase-like pectate lyase domain-containing protein</fullName>
    </recommendedName>
</protein>
<reference evidence="4" key="1">
    <citation type="submission" date="2020-08" db="EMBL/GenBank/DDBJ databases">
        <title>Genomic Encyclopedia of Type Strains, Phase IV (KMG-V): Genome sequencing to study the core and pangenomes of soil and plant-associated prokaryotes.</title>
        <authorList>
            <person name="Whitman W."/>
        </authorList>
    </citation>
    <scope>NUCLEOTIDE SEQUENCE [LARGE SCALE GENOMIC DNA]</scope>
    <source>
        <strain evidence="4">M8UP27</strain>
    </source>
</reference>
<sequence>MRRLCQFVLLLSSLPTVAATYTVTSPHLTMHAGDPLPPLIFNISAYSGSYASHFKGSPELTTAATSHSRPGSYPIVIKQGSMAAVDGSELKFVNGVLDVIPADDIGARLTNGISYPPGFFSGPGDYALLNVTNNPTANLVGDCVTDNAANFAKLLSQNGKRIPTTRNGGGAPLNLYFPPGCYATSQPLTIYGSFWHLWGAGPQQSIIKLLPNSPVFNTGSPTQFFSPQSAGGNENFSEYLFNLGFEIGAGNPNAVPVTTVQNNSGVFRNVQIWADDSNCPYAMNFRRGFPGPAFFKNIAIYGCQNAISSNQSEYNATFEGLTTEGQTSTAINLQAFKMSIRHWLNDNPSTALAAAGSTTANVSILDSKFVNGSPSTPGITVASGSSVYIKNLASNGYNPTENDSGSGTPVARNGNISQAWTGNPQSVFNATQSPDSLHIPVNETPTPSDPPVNTWTKLGDEVTTWPAQIAGSRSTTVYTAPGVYTTSGTTNITVPDTVNHLQFFQSKFQNGKPQIVLTIAGKSTTPLILDGCPYESCQVVHTSARPVVILDSTLTSYTSSNGAGDLYLEDDELNYLNTGFPTFYPSQHVWARQLDLEQSQNQKFLCQGGTLWMLGYKTEQASPSIVLTNKAQAEVFGFFFYQNRGPLQPVSANIYLTDSSLFATGWTKVDVPGRGQPNWVIENQSGRSSTFATHDTMTSQQLNVFYSYGGDTPTRAKLRAVGSPTRNQNQK</sequence>
<feature type="compositionally biased region" description="Polar residues" evidence="1">
    <location>
        <begin position="414"/>
        <end position="435"/>
    </location>
</feature>
<dbReference type="InterPro" id="IPR024535">
    <property type="entry name" value="RHGA/B-epi-like_pectate_lyase"/>
</dbReference>
<dbReference type="SUPFAM" id="SSF51126">
    <property type="entry name" value="Pectin lyase-like"/>
    <property type="match status" value="1"/>
</dbReference>
<accession>A0A7W8MPE8</accession>
<keyword evidence="2" id="KW-0732">Signal</keyword>
<feature type="region of interest" description="Disordered" evidence="1">
    <location>
        <begin position="399"/>
        <end position="452"/>
    </location>
</feature>
<dbReference type="EMBL" id="JACHDY010000001">
    <property type="protein sequence ID" value="MBB5315611.1"/>
    <property type="molecule type" value="Genomic_DNA"/>
</dbReference>
<gene>
    <name evidence="4" type="ORF">HDF09_000261</name>
</gene>
<evidence type="ECO:0000259" key="3">
    <source>
        <dbReference type="Pfam" id="PF12708"/>
    </source>
</evidence>
<dbReference type="AlphaFoldDB" id="A0A7W8MPE8"/>